<comment type="caution">
    <text evidence="3">The sequence shown here is derived from an EMBL/GenBank/DDBJ whole genome shotgun (WGS) entry which is preliminary data.</text>
</comment>
<dbReference type="Proteomes" id="UP000252081">
    <property type="component" value="Unassembled WGS sequence"/>
</dbReference>
<proteinExistence type="predicted"/>
<organism evidence="3 4">
    <name type="scientific">Pedobacter miscanthi</name>
    <dbReference type="NCBI Taxonomy" id="2259170"/>
    <lineage>
        <taxon>Bacteria</taxon>
        <taxon>Pseudomonadati</taxon>
        <taxon>Bacteroidota</taxon>
        <taxon>Sphingobacteriia</taxon>
        <taxon>Sphingobacteriales</taxon>
        <taxon>Sphingobacteriaceae</taxon>
        <taxon>Pedobacter</taxon>
    </lineage>
</organism>
<dbReference type="GO" id="GO:0080120">
    <property type="term" value="P:CAAX-box protein maturation"/>
    <property type="evidence" value="ECO:0007669"/>
    <property type="project" value="UniProtKB-ARBA"/>
</dbReference>
<dbReference type="Pfam" id="PF02517">
    <property type="entry name" value="Rce1-like"/>
    <property type="match status" value="1"/>
</dbReference>
<keyword evidence="1" id="KW-0812">Transmembrane</keyword>
<evidence type="ECO:0000256" key="1">
    <source>
        <dbReference type="SAM" id="Phobius"/>
    </source>
</evidence>
<dbReference type="OrthoDB" id="795252at2"/>
<evidence type="ECO:0000259" key="2">
    <source>
        <dbReference type="Pfam" id="PF02517"/>
    </source>
</evidence>
<keyword evidence="1" id="KW-0472">Membrane</keyword>
<feature type="transmembrane region" description="Helical" evidence="1">
    <location>
        <begin position="80"/>
        <end position="99"/>
    </location>
</feature>
<feature type="transmembrane region" description="Helical" evidence="1">
    <location>
        <begin position="53"/>
        <end position="73"/>
    </location>
</feature>
<evidence type="ECO:0000313" key="4">
    <source>
        <dbReference type="Proteomes" id="UP000252081"/>
    </source>
</evidence>
<keyword evidence="1" id="KW-1133">Transmembrane helix</keyword>
<evidence type="ECO:0000313" key="3">
    <source>
        <dbReference type="EMBL" id="RBQ06283.1"/>
    </source>
</evidence>
<name>A0A366KYH0_9SPHI</name>
<feature type="transmembrane region" description="Helical" evidence="1">
    <location>
        <begin position="12"/>
        <end position="33"/>
    </location>
</feature>
<gene>
    <name evidence="3" type="ORF">DRW42_14455</name>
</gene>
<protein>
    <recommendedName>
        <fullName evidence="2">CAAX prenyl protease 2/Lysostaphin resistance protein A-like domain-containing protein</fullName>
    </recommendedName>
</protein>
<dbReference type="EMBL" id="QNQU01000011">
    <property type="protein sequence ID" value="RBQ06283.1"/>
    <property type="molecule type" value="Genomic_DNA"/>
</dbReference>
<dbReference type="RefSeq" id="WP_113949532.1">
    <property type="nucleotide sequence ID" value="NZ_QNQU01000011.1"/>
</dbReference>
<dbReference type="AlphaFoldDB" id="A0A366KYH0"/>
<dbReference type="GO" id="GO:0004175">
    <property type="term" value="F:endopeptidase activity"/>
    <property type="evidence" value="ECO:0007669"/>
    <property type="project" value="UniProtKB-ARBA"/>
</dbReference>
<feature type="transmembrane region" description="Helical" evidence="1">
    <location>
        <begin position="132"/>
        <end position="150"/>
    </location>
</feature>
<dbReference type="InterPro" id="IPR003675">
    <property type="entry name" value="Rce1/LyrA-like_dom"/>
</dbReference>
<accession>A0A366KYH0</accession>
<feature type="domain" description="CAAX prenyl protease 2/Lysostaphin resistance protein A-like" evidence="2">
    <location>
        <begin position="53"/>
        <end position="145"/>
    </location>
</feature>
<keyword evidence="4" id="KW-1185">Reference proteome</keyword>
<sequence length="152" mass="18333">MNLFTRKSIKFYIVFLSCLLLKIFFSYLFSYISILFSIDAKNSNPFENEDKKFIFLTVVFIVPFLETLVFQYVPYHALRLIKVHNSLFRLLIPTLIFGLSHYYSWMYIVVMCFMGSILNYFYLYCVDNRKSAFMWVAILHSVYNLYQLIFMQ</sequence>
<feature type="transmembrane region" description="Helical" evidence="1">
    <location>
        <begin position="105"/>
        <end position="125"/>
    </location>
</feature>
<reference evidence="3 4" key="1">
    <citation type="submission" date="2018-07" db="EMBL/GenBank/DDBJ databases">
        <title>A draft genome of a endophytic bacteria, a new species of Pedobacter.</title>
        <authorList>
            <person name="Zhang Z.D."/>
            <person name="Chen Z.J."/>
        </authorList>
    </citation>
    <scope>NUCLEOTIDE SEQUENCE [LARGE SCALE GENOMIC DNA]</scope>
    <source>
        <strain evidence="3 4">RS10</strain>
    </source>
</reference>